<dbReference type="GO" id="GO:0046872">
    <property type="term" value="F:metal ion binding"/>
    <property type="evidence" value="ECO:0007669"/>
    <property type="project" value="UniProtKB-KW"/>
</dbReference>
<dbReference type="PANTHER" id="PTHR43281">
    <property type="entry name" value="FARNESYL DIPHOSPHATE SYNTHASE"/>
    <property type="match status" value="1"/>
</dbReference>
<dbReference type="Proteomes" id="UP000806378">
    <property type="component" value="Unassembled WGS sequence"/>
</dbReference>
<comment type="similarity">
    <text evidence="2">Belongs to the FPP/GGPP synthase family.</text>
</comment>
<evidence type="ECO:0000313" key="5">
    <source>
        <dbReference type="EMBL" id="KAF7851083.1"/>
    </source>
</evidence>
<evidence type="ECO:0008006" key="7">
    <source>
        <dbReference type="Google" id="ProtNLM"/>
    </source>
</evidence>
<keyword evidence="4" id="KW-0460">Magnesium</keyword>
<dbReference type="EMBL" id="MU089564">
    <property type="protein sequence ID" value="KAF7851083.1"/>
    <property type="molecule type" value="Genomic_DNA"/>
</dbReference>
<dbReference type="InterPro" id="IPR033749">
    <property type="entry name" value="Polyprenyl_synt_CS"/>
</dbReference>
<evidence type="ECO:0000256" key="3">
    <source>
        <dbReference type="ARBA" id="ARBA00022723"/>
    </source>
</evidence>
<dbReference type="Gramene" id="rna-gnl|WGS:JABURB|Cocit.L4646.2">
    <property type="protein sequence ID" value="cds-KAF7851083.1"/>
    <property type="gene ID" value="gene-BT93_L4646"/>
</dbReference>
<keyword evidence="3" id="KW-0479">Metal-binding</keyword>
<proteinExistence type="inferred from homology"/>
<dbReference type="InterPro" id="IPR008949">
    <property type="entry name" value="Isoprenoid_synthase_dom_sf"/>
</dbReference>
<dbReference type="InterPro" id="IPR000092">
    <property type="entry name" value="Polyprenyl_synt"/>
</dbReference>
<dbReference type="PANTHER" id="PTHR43281:SF24">
    <property type="entry name" value="OS07G0580900 PROTEIN"/>
    <property type="match status" value="1"/>
</dbReference>
<protein>
    <recommendedName>
        <fullName evidence="7">Geranylgeranyl diphosphate synthase</fullName>
    </recommendedName>
</protein>
<dbReference type="GO" id="GO:0008299">
    <property type="term" value="P:isoprenoid biosynthetic process"/>
    <property type="evidence" value="ECO:0007669"/>
    <property type="project" value="InterPro"/>
</dbReference>
<comment type="cofactor">
    <cofactor evidence="1">
        <name>Mg(2+)</name>
        <dbReference type="ChEBI" id="CHEBI:18420"/>
    </cofactor>
</comment>
<reference evidence="5" key="1">
    <citation type="submission" date="2020-05" db="EMBL/GenBank/DDBJ databases">
        <title>WGS assembly of Corymbia citriodora subspecies variegata.</title>
        <authorList>
            <person name="Barry K."/>
            <person name="Hundley H."/>
            <person name="Shu S."/>
            <person name="Jenkins J."/>
            <person name="Grimwood J."/>
            <person name="Baten A."/>
        </authorList>
    </citation>
    <scope>NUCLEOTIDE SEQUENCE</scope>
    <source>
        <strain evidence="5">CV2-018</strain>
    </source>
</reference>
<dbReference type="SUPFAM" id="SSF48576">
    <property type="entry name" value="Terpenoid synthases"/>
    <property type="match status" value="1"/>
</dbReference>
<evidence type="ECO:0000256" key="2">
    <source>
        <dbReference type="ARBA" id="ARBA00006706"/>
    </source>
</evidence>
<dbReference type="Pfam" id="PF00348">
    <property type="entry name" value="polyprenyl_synt"/>
    <property type="match status" value="1"/>
</dbReference>
<evidence type="ECO:0000256" key="1">
    <source>
        <dbReference type="ARBA" id="ARBA00001946"/>
    </source>
</evidence>
<evidence type="ECO:0000313" key="6">
    <source>
        <dbReference type="Proteomes" id="UP000806378"/>
    </source>
</evidence>
<accession>A0A8T0CTY3</accession>
<organism evidence="5 6">
    <name type="scientific">Corymbia citriodora subsp. variegata</name>
    <dbReference type="NCBI Taxonomy" id="360336"/>
    <lineage>
        <taxon>Eukaryota</taxon>
        <taxon>Viridiplantae</taxon>
        <taxon>Streptophyta</taxon>
        <taxon>Embryophyta</taxon>
        <taxon>Tracheophyta</taxon>
        <taxon>Spermatophyta</taxon>
        <taxon>Magnoliopsida</taxon>
        <taxon>eudicotyledons</taxon>
        <taxon>Gunneridae</taxon>
        <taxon>Pentapetalae</taxon>
        <taxon>rosids</taxon>
        <taxon>malvids</taxon>
        <taxon>Myrtales</taxon>
        <taxon>Myrtaceae</taxon>
        <taxon>Myrtoideae</taxon>
        <taxon>Eucalypteae</taxon>
        <taxon>Corymbia</taxon>
    </lineage>
</organism>
<dbReference type="AlphaFoldDB" id="A0A8T0CTY3"/>
<dbReference type="OrthoDB" id="6921389at2759"/>
<sequence length="211" mass="23953">MNRVNLTTICSIFGQASRSNLLHPLKNPAFPLISPRPTETISYSSPNLRFSVSTILTKEEEATTTDKEERPPFNFKPHMLEKVNRVNTALDASVLLRPPLKIHEAMRYSLLSGGKRVCPIMCLAACELVGGQESMAMPSACAVEMIHAMSLIHDDLPCMDNDDLRRGRPTNHKVVWLIFSLVCNDDDRFLVRMLLFWLGTPYWRMHLSTLR</sequence>
<dbReference type="PROSITE" id="PS00723">
    <property type="entry name" value="POLYPRENYL_SYNTHASE_1"/>
    <property type="match status" value="1"/>
</dbReference>
<gene>
    <name evidence="5" type="ORF">BT93_L4646</name>
</gene>
<evidence type="ECO:0000256" key="4">
    <source>
        <dbReference type="ARBA" id="ARBA00022842"/>
    </source>
</evidence>
<keyword evidence="6" id="KW-1185">Reference proteome</keyword>
<comment type="caution">
    <text evidence="5">The sequence shown here is derived from an EMBL/GenBank/DDBJ whole genome shotgun (WGS) entry which is preliminary data.</text>
</comment>
<dbReference type="GO" id="GO:0004311">
    <property type="term" value="F:geranylgeranyl diphosphate synthase activity"/>
    <property type="evidence" value="ECO:0007669"/>
    <property type="project" value="TreeGrafter"/>
</dbReference>
<dbReference type="Gene3D" id="1.10.600.10">
    <property type="entry name" value="Farnesyl Diphosphate Synthase"/>
    <property type="match status" value="1"/>
</dbReference>
<name>A0A8T0CTY3_CORYI</name>
<dbReference type="GO" id="GO:0005737">
    <property type="term" value="C:cytoplasm"/>
    <property type="evidence" value="ECO:0007669"/>
    <property type="project" value="UniProtKB-ARBA"/>
</dbReference>